<dbReference type="Pfam" id="PF13279">
    <property type="entry name" value="4HBT_2"/>
    <property type="match status" value="1"/>
</dbReference>
<dbReference type="RefSeq" id="WP_085123473.1">
    <property type="nucleotide sequence ID" value="NZ_FWZX01000011.1"/>
</dbReference>
<keyword evidence="2" id="KW-0378">Hydrolase</keyword>
<protein>
    <submittedName>
        <fullName evidence="3">(3S)-malyl-CoA thioesterase</fullName>
    </submittedName>
</protein>
<keyword evidence="4" id="KW-1185">Reference proteome</keyword>
<dbReference type="SUPFAM" id="SSF54637">
    <property type="entry name" value="Thioesterase/thiol ester dehydrase-isomerase"/>
    <property type="match status" value="1"/>
</dbReference>
<evidence type="ECO:0000256" key="2">
    <source>
        <dbReference type="ARBA" id="ARBA00022801"/>
    </source>
</evidence>
<evidence type="ECO:0000313" key="4">
    <source>
        <dbReference type="Proteomes" id="UP000192917"/>
    </source>
</evidence>
<dbReference type="AlphaFoldDB" id="A0A1Y6BX13"/>
<dbReference type="PANTHER" id="PTHR31793:SF27">
    <property type="entry name" value="NOVEL THIOESTERASE SUPERFAMILY DOMAIN AND SAPOSIN A-TYPE DOMAIN CONTAINING PROTEIN (0610012H03RIK)"/>
    <property type="match status" value="1"/>
</dbReference>
<dbReference type="EMBL" id="FWZX01000011">
    <property type="protein sequence ID" value="SMF33094.1"/>
    <property type="molecule type" value="Genomic_DNA"/>
</dbReference>
<dbReference type="Gene3D" id="3.10.129.10">
    <property type="entry name" value="Hotdog Thioesterase"/>
    <property type="match status" value="1"/>
</dbReference>
<dbReference type="PANTHER" id="PTHR31793">
    <property type="entry name" value="4-HYDROXYBENZOYL-COA THIOESTERASE FAMILY MEMBER"/>
    <property type="match status" value="1"/>
</dbReference>
<accession>A0A1Y6BX13</accession>
<name>A0A1Y6BX13_9PROT</name>
<sequence>MSQKPAAPLSRSAYPHFLRIPTRWKDNDIYGHVNNVVYYSYFDTAINEWLIREGGLDIHGGETIGITPESFCQFRASFSFPEVVEAGVAVGRLGRSSVTYLIGLFKEGLDEAAATGHFVHVFVDRRTMRPAEAMPAGIRACLERLVIDWPTAE</sequence>
<evidence type="ECO:0000256" key="1">
    <source>
        <dbReference type="ARBA" id="ARBA00005953"/>
    </source>
</evidence>
<dbReference type="InterPro" id="IPR050563">
    <property type="entry name" value="4-hydroxybenzoyl-CoA_TE"/>
</dbReference>
<evidence type="ECO:0000313" key="3">
    <source>
        <dbReference type="EMBL" id="SMF33094.1"/>
    </source>
</evidence>
<comment type="similarity">
    <text evidence="1">Belongs to the 4-hydroxybenzoyl-CoA thioesterase family.</text>
</comment>
<gene>
    <name evidence="3" type="ORF">SAMN05428998_11196</name>
</gene>
<reference evidence="3 4" key="1">
    <citation type="submission" date="2017-04" db="EMBL/GenBank/DDBJ databases">
        <authorList>
            <person name="Afonso C.L."/>
            <person name="Miller P.J."/>
            <person name="Scott M.A."/>
            <person name="Spackman E."/>
            <person name="Goraichik I."/>
            <person name="Dimitrov K.M."/>
            <person name="Suarez D.L."/>
            <person name="Swayne D.E."/>
        </authorList>
    </citation>
    <scope>NUCLEOTIDE SEQUENCE [LARGE SCALE GENOMIC DNA]</scope>
    <source>
        <strain evidence="3 4">USBA 355</strain>
    </source>
</reference>
<proteinExistence type="inferred from homology"/>
<dbReference type="GO" id="GO:0047617">
    <property type="term" value="F:fatty acyl-CoA hydrolase activity"/>
    <property type="evidence" value="ECO:0007669"/>
    <property type="project" value="TreeGrafter"/>
</dbReference>
<dbReference type="STRING" id="560819.SAMN05428998_11196"/>
<dbReference type="Proteomes" id="UP000192917">
    <property type="component" value="Unassembled WGS sequence"/>
</dbReference>
<dbReference type="InterPro" id="IPR029069">
    <property type="entry name" value="HotDog_dom_sf"/>
</dbReference>
<dbReference type="CDD" id="cd00586">
    <property type="entry name" value="4HBT"/>
    <property type="match status" value="1"/>
</dbReference>
<organism evidence="3 4">
    <name type="scientific">Tistlia consotensis USBA 355</name>
    <dbReference type="NCBI Taxonomy" id="560819"/>
    <lineage>
        <taxon>Bacteria</taxon>
        <taxon>Pseudomonadati</taxon>
        <taxon>Pseudomonadota</taxon>
        <taxon>Alphaproteobacteria</taxon>
        <taxon>Rhodospirillales</taxon>
        <taxon>Rhodovibrionaceae</taxon>
        <taxon>Tistlia</taxon>
    </lineage>
</organism>